<organism evidence="1 2">
    <name type="scientific">Ilyodon furcidens</name>
    <name type="common">goldbreast splitfin</name>
    <dbReference type="NCBI Taxonomy" id="33524"/>
    <lineage>
        <taxon>Eukaryota</taxon>
        <taxon>Metazoa</taxon>
        <taxon>Chordata</taxon>
        <taxon>Craniata</taxon>
        <taxon>Vertebrata</taxon>
        <taxon>Euteleostomi</taxon>
        <taxon>Actinopterygii</taxon>
        <taxon>Neopterygii</taxon>
        <taxon>Teleostei</taxon>
        <taxon>Neoteleostei</taxon>
        <taxon>Acanthomorphata</taxon>
        <taxon>Ovalentaria</taxon>
        <taxon>Atherinomorphae</taxon>
        <taxon>Cyprinodontiformes</taxon>
        <taxon>Goodeidae</taxon>
        <taxon>Ilyodon</taxon>
    </lineage>
</organism>
<comment type="caution">
    <text evidence="1">The sequence shown here is derived from an EMBL/GenBank/DDBJ whole genome shotgun (WGS) entry which is preliminary data.</text>
</comment>
<dbReference type="EMBL" id="JAHRIQ010031272">
    <property type="protein sequence ID" value="MEQ2231218.1"/>
    <property type="molecule type" value="Genomic_DNA"/>
</dbReference>
<keyword evidence="2" id="KW-1185">Reference proteome</keyword>
<gene>
    <name evidence="1" type="ORF">ILYODFUR_037263</name>
</gene>
<protein>
    <submittedName>
        <fullName evidence="1">Uncharacterized protein</fullName>
    </submittedName>
</protein>
<sequence length="108" mass="11697">MVPYLFPECLICQVHAFGYSLRRASLFCVCLAIPATAAVPSLLCALTYSCPTGCSEADNQELQRDAGHSLSSPRFNSQAEAADGLWRLNHQAHGGYCALPIVKFKGHL</sequence>
<name>A0ABV0THV9_9TELE</name>
<proteinExistence type="predicted"/>
<reference evidence="1 2" key="1">
    <citation type="submission" date="2021-06" db="EMBL/GenBank/DDBJ databases">
        <authorList>
            <person name="Palmer J.M."/>
        </authorList>
    </citation>
    <scope>NUCLEOTIDE SEQUENCE [LARGE SCALE GENOMIC DNA]</scope>
    <source>
        <strain evidence="2">if_2019</strain>
        <tissue evidence="1">Muscle</tissue>
    </source>
</reference>
<accession>A0ABV0THV9</accession>
<evidence type="ECO:0000313" key="2">
    <source>
        <dbReference type="Proteomes" id="UP001482620"/>
    </source>
</evidence>
<evidence type="ECO:0000313" key="1">
    <source>
        <dbReference type="EMBL" id="MEQ2231218.1"/>
    </source>
</evidence>
<dbReference type="Proteomes" id="UP001482620">
    <property type="component" value="Unassembled WGS sequence"/>
</dbReference>